<evidence type="ECO:0000259" key="2">
    <source>
        <dbReference type="Pfam" id="PF07735"/>
    </source>
</evidence>
<feature type="compositionally biased region" description="Acidic residues" evidence="1">
    <location>
        <begin position="321"/>
        <end position="370"/>
    </location>
</feature>
<name>A0A2G5UJI6_9PELO</name>
<dbReference type="STRING" id="1611254.A0A2G5UJI6"/>
<feature type="compositionally biased region" description="Acidic residues" evidence="1">
    <location>
        <begin position="301"/>
        <end position="313"/>
    </location>
</feature>
<dbReference type="PANTHER" id="PTHR22899">
    <property type="entry name" value="CYCLIN-RELATED F-BOX FAMILY"/>
    <property type="match status" value="1"/>
</dbReference>
<dbReference type="PANTHER" id="PTHR22899:SF0">
    <property type="entry name" value="F-BOX ASSOCIATED DOMAIN-CONTAINING PROTEIN-RELATED"/>
    <property type="match status" value="1"/>
</dbReference>
<evidence type="ECO:0000313" key="3">
    <source>
        <dbReference type="EMBL" id="PIC39511.1"/>
    </source>
</evidence>
<keyword evidence="4" id="KW-1185">Reference proteome</keyword>
<gene>
    <name evidence="3" type="primary">Cnig_chr_III.g11172</name>
    <name evidence="3" type="ORF">B9Z55_011172</name>
</gene>
<dbReference type="InterPro" id="IPR053222">
    <property type="entry name" value="Zygotic_Embryogenesis-Asso"/>
</dbReference>
<reference evidence="4" key="1">
    <citation type="submission" date="2017-10" db="EMBL/GenBank/DDBJ databases">
        <title>Rapid genome shrinkage in a self-fertile nematode reveals novel sperm competition proteins.</title>
        <authorList>
            <person name="Yin D."/>
            <person name="Schwarz E.M."/>
            <person name="Thomas C.G."/>
            <person name="Felde R.L."/>
            <person name="Korf I.F."/>
            <person name="Cutter A.D."/>
            <person name="Schartner C.M."/>
            <person name="Ralston E.J."/>
            <person name="Meyer B.J."/>
            <person name="Haag E.S."/>
        </authorList>
    </citation>
    <scope>NUCLEOTIDE SEQUENCE [LARGE SCALE GENOMIC DNA]</scope>
    <source>
        <strain evidence="4">JU1422</strain>
    </source>
</reference>
<evidence type="ECO:0000256" key="1">
    <source>
        <dbReference type="SAM" id="MobiDB-lite"/>
    </source>
</evidence>
<dbReference type="Proteomes" id="UP000230233">
    <property type="component" value="Chromosome III"/>
</dbReference>
<protein>
    <recommendedName>
        <fullName evidence="2">Sdz-33 F-box domain-containing protein</fullName>
    </recommendedName>
</protein>
<feature type="domain" description="Sdz-33 F-box" evidence="2">
    <location>
        <begin position="215"/>
        <end position="280"/>
    </location>
</feature>
<dbReference type="EMBL" id="PDUG01000003">
    <property type="protein sequence ID" value="PIC39511.1"/>
    <property type="molecule type" value="Genomic_DNA"/>
</dbReference>
<accession>A0A2G5UJI6</accession>
<proteinExistence type="predicted"/>
<sequence length="427" mass="49461">MPTQRFPFQRLPDDLGLMVLNTMEYHEMWVHFLESFIFVVFHFRFAFSFTSKKSLSMVTALRLPIRHVKLAFPNEIAVLFDRAYYRFYLKMHENDYEIRTLNDLPTSVDIYFGNGGLRLTWSNQGKKIDEWIQHFCSISQQENRREVSINTRKARLNVQSLRNTFPRLKKVSIHCSGEELNENGISSSEAALRAFLPNLDTLLLYGLPPNRSIGSIGMANLKQLHVYLDGSPYNLKLEDLLSLNVKTFIIMINEFSIRDLNRFFKMWIMGSNPKLEYLEIYGHCSRLPDWNVLLNGLKAVEEEEEGGSDEPQEEGPKEAEAVEEPEDVQDDEGQEDDEEVEDEDEKDDYEDEGSELEDEAEYEDEEEPEEAQIVPVAQVPRAAQRAENTTVVKTYTIRNSLGVFAEIETEFNRSAYVNVGLKFTVFN</sequence>
<organism evidence="3 4">
    <name type="scientific">Caenorhabditis nigoni</name>
    <dbReference type="NCBI Taxonomy" id="1611254"/>
    <lineage>
        <taxon>Eukaryota</taxon>
        <taxon>Metazoa</taxon>
        <taxon>Ecdysozoa</taxon>
        <taxon>Nematoda</taxon>
        <taxon>Chromadorea</taxon>
        <taxon>Rhabditida</taxon>
        <taxon>Rhabditina</taxon>
        <taxon>Rhabditomorpha</taxon>
        <taxon>Rhabditoidea</taxon>
        <taxon>Rhabditidae</taxon>
        <taxon>Peloderinae</taxon>
        <taxon>Caenorhabditis</taxon>
    </lineage>
</organism>
<evidence type="ECO:0000313" key="4">
    <source>
        <dbReference type="Proteomes" id="UP000230233"/>
    </source>
</evidence>
<dbReference type="AlphaFoldDB" id="A0A2G5UJI6"/>
<comment type="caution">
    <text evidence="3">The sequence shown here is derived from an EMBL/GenBank/DDBJ whole genome shotgun (WGS) entry which is preliminary data.</text>
</comment>
<dbReference type="Pfam" id="PF07735">
    <property type="entry name" value="FBA_2"/>
    <property type="match status" value="1"/>
</dbReference>
<feature type="region of interest" description="Disordered" evidence="1">
    <location>
        <begin position="301"/>
        <end position="372"/>
    </location>
</feature>
<dbReference type="InterPro" id="IPR012885">
    <property type="entry name" value="F-box_Sdz-33"/>
</dbReference>